<dbReference type="EMBL" id="QGTR01000002">
    <property type="protein sequence ID" value="PWW02151.1"/>
    <property type="molecule type" value="Genomic_DNA"/>
</dbReference>
<feature type="transmembrane region" description="Helical" evidence="1">
    <location>
        <begin position="7"/>
        <end position="27"/>
    </location>
</feature>
<sequence>MLKLSAVVYLPVASMAAGSLVIAALSMGRVDAVSIAVAAIAGAVIGLPASWLIAGRINTVIRPR</sequence>
<evidence type="ECO:0000313" key="2">
    <source>
        <dbReference type="EMBL" id="PWW02151.1"/>
    </source>
</evidence>
<comment type="caution">
    <text evidence="2">The sequence shown here is derived from an EMBL/GenBank/DDBJ whole genome shotgun (WGS) entry which is preliminary data.</text>
</comment>
<evidence type="ECO:0000256" key="1">
    <source>
        <dbReference type="SAM" id="Phobius"/>
    </source>
</evidence>
<keyword evidence="1" id="KW-1133">Transmembrane helix</keyword>
<protein>
    <recommendedName>
        <fullName evidence="4">CTP synthetase</fullName>
    </recommendedName>
</protein>
<dbReference type="Proteomes" id="UP000246352">
    <property type="component" value="Unassembled WGS sequence"/>
</dbReference>
<dbReference type="AlphaFoldDB" id="A0A317PPE6"/>
<feature type="transmembrane region" description="Helical" evidence="1">
    <location>
        <begin position="33"/>
        <end position="54"/>
    </location>
</feature>
<reference evidence="2 3" key="1">
    <citation type="submission" date="2018-05" db="EMBL/GenBank/DDBJ databases">
        <title>Genomic Encyclopedia of Type Strains, Phase IV (KMG-IV): sequencing the most valuable type-strain genomes for metagenomic binning, comparative biology and taxonomic classification.</title>
        <authorList>
            <person name="Goeker M."/>
        </authorList>
    </citation>
    <scope>NUCLEOTIDE SEQUENCE [LARGE SCALE GENOMIC DNA]</scope>
    <source>
        <strain evidence="2 3">DSM 16791</strain>
    </source>
</reference>
<accession>A0A317PPE6</accession>
<dbReference type="RefSeq" id="WP_245415280.1">
    <property type="nucleotide sequence ID" value="NZ_QGTR01000002.1"/>
</dbReference>
<evidence type="ECO:0008006" key="4">
    <source>
        <dbReference type="Google" id="ProtNLM"/>
    </source>
</evidence>
<keyword evidence="3" id="KW-1185">Reference proteome</keyword>
<proteinExistence type="predicted"/>
<keyword evidence="1" id="KW-0472">Membrane</keyword>
<name>A0A317PPE6_9HYPH</name>
<gene>
    <name evidence="2" type="ORF">DFR52_102819</name>
</gene>
<evidence type="ECO:0000313" key="3">
    <source>
        <dbReference type="Proteomes" id="UP000246352"/>
    </source>
</evidence>
<keyword evidence="1" id="KW-0812">Transmembrane</keyword>
<organism evidence="2 3">
    <name type="scientific">Hoeflea marina</name>
    <dbReference type="NCBI Taxonomy" id="274592"/>
    <lineage>
        <taxon>Bacteria</taxon>
        <taxon>Pseudomonadati</taxon>
        <taxon>Pseudomonadota</taxon>
        <taxon>Alphaproteobacteria</taxon>
        <taxon>Hyphomicrobiales</taxon>
        <taxon>Rhizobiaceae</taxon>
        <taxon>Hoeflea</taxon>
    </lineage>
</organism>